<gene>
    <name evidence="3" type="ORF">IAC59_02585</name>
</gene>
<accession>A0A9D1LQF1</accession>
<evidence type="ECO:0000256" key="2">
    <source>
        <dbReference type="SAM" id="SignalP"/>
    </source>
</evidence>
<proteinExistence type="predicted"/>
<keyword evidence="2" id="KW-0732">Signal</keyword>
<feature type="region of interest" description="Disordered" evidence="1">
    <location>
        <begin position="230"/>
        <end position="275"/>
    </location>
</feature>
<evidence type="ECO:0000313" key="3">
    <source>
        <dbReference type="EMBL" id="HIU46126.1"/>
    </source>
</evidence>
<feature type="compositionally biased region" description="Low complexity" evidence="1">
    <location>
        <begin position="234"/>
        <end position="275"/>
    </location>
</feature>
<organism evidence="3 4">
    <name type="scientific">Candidatus Fimadaptatus faecigallinarum</name>
    <dbReference type="NCBI Taxonomy" id="2840814"/>
    <lineage>
        <taxon>Bacteria</taxon>
        <taxon>Bacillati</taxon>
        <taxon>Bacillota</taxon>
        <taxon>Clostridia</taxon>
        <taxon>Eubacteriales</taxon>
        <taxon>Candidatus Fimadaptatus</taxon>
    </lineage>
</organism>
<feature type="signal peptide" evidence="2">
    <location>
        <begin position="1"/>
        <end position="22"/>
    </location>
</feature>
<evidence type="ECO:0000256" key="1">
    <source>
        <dbReference type="SAM" id="MobiDB-lite"/>
    </source>
</evidence>
<name>A0A9D1LQF1_9FIRM</name>
<feature type="region of interest" description="Disordered" evidence="1">
    <location>
        <begin position="41"/>
        <end position="66"/>
    </location>
</feature>
<reference evidence="3" key="2">
    <citation type="journal article" date="2021" name="PeerJ">
        <title>Extensive microbial diversity within the chicken gut microbiome revealed by metagenomics and culture.</title>
        <authorList>
            <person name="Gilroy R."/>
            <person name="Ravi A."/>
            <person name="Getino M."/>
            <person name="Pursley I."/>
            <person name="Horton D.L."/>
            <person name="Alikhan N.F."/>
            <person name="Baker D."/>
            <person name="Gharbi K."/>
            <person name="Hall N."/>
            <person name="Watson M."/>
            <person name="Adriaenssens E.M."/>
            <person name="Foster-Nyarko E."/>
            <person name="Jarju S."/>
            <person name="Secka A."/>
            <person name="Antonio M."/>
            <person name="Oren A."/>
            <person name="Chaudhuri R.R."/>
            <person name="La Ragione R."/>
            <person name="Hildebrand F."/>
            <person name="Pallen M.J."/>
        </authorList>
    </citation>
    <scope>NUCLEOTIDE SEQUENCE</scope>
    <source>
        <strain evidence="3">ChiSxjej2B14-8506</strain>
    </source>
</reference>
<protein>
    <submittedName>
        <fullName evidence="3">Uncharacterized protein</fullName>
    </submittedName>
</protein>
<comment type="caution">
    <text evidence="3">The sequence shown here is derived from an EMBL/GenBank/DDBJ whole genome shotgun (WGS) entry which is preliminary data.</text>
</comment>
<feature type="chain" id="PRO_5039490665" evidence="2">
    <location>
        <begin position="23"/>
        <end position="275"/>
    </location>
</feature>
<dbReference type="AlphaFoldDB" id="A0A9D1LQF1"/>
<dbReference type="Proteomes" id="UP000824123">
    <property type="component" value="Unassembled WGS sequence"/>
</dbReference>
<dbReference type="EMBL" id="DVNK01000024">
    <property type="protein sequence ID" value="HIU46126.1"/>
    <property type="molecule type" value="Genomic_DNA"/>
</dbReference>
<sequence>MKKITSVIIASMMAAMPVFALADDTTDATAPEATEQVVGTATDATATDSSFAAEPEPVGTTEGGNPIYDITVLPSDTATGAESTPVQFDDDNFQLSMPAGWTEQELTEDQSAAGVVKVMSDPDVMLTITHKTSEATSIDELMTELSANTAYSDVRVTLINNVLFVAYSEVVNSTYTYCMPDAIHGGYIEFQFGGTVETLPDTAASILSTIAIADANTPSSITPYVANADEAEGTDAAADSTTTDSTATDSTATDSTATDSAATEDTTTEDTTTAE</sequence>
<feature type="compositionally biased region" description="Low complexity" evidence="1">
    <location>
        <begin position="41"/>
        <end position="53"/>
    </location>
</feature>
<evidence type="ECO:0000313" key="4">
    <source>
        <dbReference type="Proteomes" id="UP000824123"/>
    </source>
</evidence>
<reference evidence="3" key="1">
    <citation type="submission" date="2020-10" db="EMBL/GenBank/DDBJ databases">
        <authorList>
            <person name="Gilroy R."/>
        </authorList>
    </citation>
    <scope>NUCLEOTIDE SEQUENCE</scope>
    <source>
        <strain evidence="3">ChiSxjej2B14-8506</strain>
    </source>
</reference>